<dbReference type="PROSITE" id="PS50302">
    <property type="entry name" value="PUM"/>
    <property type="match status" value="1"/>
</dbReference>
<feature type="transmembrane region" description="Helical" evidence="10">
    <location>
        <begin position="66"/>
        <end position="86"/>
    </location>
</feature>
<dbReference type="Proteomes" id="UP000232323">
    <property type="component" value="Unassembled WGS sequence"/>
</dbReference>
<feature type="region of interest" description="Disordered" evidence="9">
    <location>
        <begin position="1041"/>
        <end position="1124"/>
    </location>
</feature>
<evidence type="ECO:0000256" key="9">
    <source>
        <dbReference type="SAM" id="MobiDB-lite"/>
    </source>
</evidence>
<dbReference type="PROSITE" id="PS50303">
    <property type="entry name" value="PUM_HD"/>
    <property type="match status" value="1"/>
</dbReference>
<keyword evidence="7 10" id="KW-0472">Membrane</keyword>
<gene>
    <name evidence="12" type="ORF">CEUSTIGMA_g2229.t1</name>
</gene>
<dbReference type="PANTHER" id="PTHR13389:SF0">
    <property type="entry name" value="PUMILIO HOMOLOG 3"/>
    <property type="match status" value="1"/>
</dbReference>
<evidence type="ECO:0000313" key="12">
    <source>
        <dbReference type="EMBL" id="GAX74782.1"/>
    </source>
</evidence>
<dbReference type="Pfam" id="PF08144">
    <property type="entry name" value="CPL"/>
    <property type="match status" value="1"/>
</dbReference>
<reference evidence="12 13" key="1">
    <citation type="submission" date="2017-08" db="EMBL/GenBank/DDBJ databases">
        <title>Acidophilic green algal genome provides insights into adaptation to an acidic environment.</title>
        <authorList>
            <person name="Hirooka S."/>
            <person name="Hirose Y."/>
            <person name="Kanesaki Y."/>
            <person name="Higuchi S."/>
            <person name="Fujiwara T."/>
            <person name="Onuma R."/>
            <person name="Era A."/>
            <person name="Ohbayashi R."/>
            <person name="Uzuka A."/>
            <person name="Nozaki H."/>
            <person name="Yoshikawa H."/>
            <person name="Miyagishima S.Y."/>
        </authorList>
    </citation>
    <scope>NUCLEOTIDE SEQUENCE [LARGE SCALE GENOMIC DNA]</scope>
    <source>
        <strain evidence="12 13">NIES-2499</strain>
    </source>
</reference>
<keyword evidence="5" id="KW-0694">RNA-binding</keyword>
<evidence type="ECO:0000256" key="5">
    <source>
        <dbReference type="ARBA" id="ARBA00022884"/>
    </source>
</evidence>
<evidence type="ECO:0000256" key="1">
    <source>
        <dbReference type="ARBA" id="ARBA00004141"/>
    </source>
</evidence>
<proteinExistence type="inferred from homology"/>
<keyword evidence="3 10" id="KW-0812">Transmembrane</keyword>
<dbReference type="InterPro" id="IPR033133">
    <property type="entry name" value="PUM-HD"/>
</dbReference>
<feature type="compositionally biased region" description="Basic and acidic residues" evidence="9">
    <location>
        <begin position="323"/>
        <end position="333"/>
    </location>
</feature>
<comment type="subcellular location">
    <subcellularLocation>
        <location evidence="1">Membrane</location>
        <topology evidence="1">Multi-pass membrane protein</topology>
    </subcellularLocation>
</comment>
<accession>A0A250WVY2</accession>
<dbReference type="InterPro" id="IPR012959">
    <property type="entry name" value="CPL_dom"/>
</dbReference>
<dbReference type="GO" id="GO:0006417">
    <property type="term" value="P:regulation of translation"/>
    <property type="evidence" value="ECO:0007669"/>
    <property type="project" value="TreeGrafter"/>
</dbReference>
<feature type="compositionally biased region" description="Basic and acidic residues" evidence="9">
    <location>
        <begin position="373"/>
        <end position="382"/>
    </location>
</feature>
<feature type="compositionally biased region" description="Acidic residues" evidence="9">
    <location>
        <begin position="767"/>
        <end position="779"/>
    </location>
</feature>
<dbReference type="PANTHER" id="PTHR13389">
    <property type="entry name" value="PUMILIO HOMOLOG 3"/>
    <property type="match status" value="1"/>
</dbReference>
<evidence type="ECO:0000256" key="2">
    <source>
        <dbReference type="ARBA" id="ARBA00008574"/>
    </source>
</evidence>
<evidence type="ECO:0000313" key="13">
    <source>
        <dbReference type="Proteomes" id="UP000232323"/>
    </source>
</evidence>
<evidence type="ECO:0000256" key="10">
    <source>
        <dbReference type="SAM" id="Phobius"/>
    </source>
</evidence>
<dbReference type="GO" id="GO:0016409">
    <property type="term" value="F:palmitoyltransferase activity"/>
    <property type="evidence" value="ECO:0007669"/>
    <property type="project" value="InterPro"/>
</dbReference>
<feature type="transmembrane region" description="Helical" evidence="10">
    <location>
        <begin position="21"/>
        <end position="46"/>
    </location>
</feature>
<evidence type="ECO:0000256" key="8">
    <source>
        <dbReference type="PROSITE-ProRule" id="PRU00317"/>
    </source>
</evidence>
<comment type="similarity">
    <text evidence="2">Belongs to the DHHC palmitoyltransferase family.</text>
</comment>
<dbReference type="STRING" id="1157962.A0A250WVY2"/>
<dbReference type="InterPro" id="IPR040059">
    <property type="entry name" value="PUM3"/>
</dbReference>
<dbReference type="Pfam" id="PF01529">
    <property type="entry name" value="DHHC"/>
    <property type="match status" value="1"/>
</dbReference>
<feature type="repeat" description="Pumilio" evidence="8">
    <location>
        <begin position="461"/>
        <end position="496"/>
    </location>
</feature>
<sequence length="1124" mass="122547">MLLLRRGISNGFDKAMIKEAMTLMQMASLAVWLIIHAAALMCITFLPGDLWDSVWGSPESGLRVLTNRAMVFSCCLAANIASYCVIRVSNPGMACRAAAGMEDGCDHEKMLFPASAVFNQDDDVEMQGGGERCGICGAGQQLPSTKHCLLCDKCILGWDHHCWWVGNCIGQNNHRYFWVYLLTQNMTALLGCNLVLSAKLGAHPNSDQFILFVFLLIFFGLSIIFIGGLLAFHTYLAITGQTTRRVAHWMKRKTRNMRSRGLKIKDEGVGDNEAGDNNRGSSAINGEDTAVRSNYDFKPDARVFASKAQCRQQEKRMVASEKLMKAKRDEKKSAMPQGKTGVQKESMKQHQQNVHKKSTSSTDATVAPAQKLSSKERKLAKRDKAAGLKKNFSLIQDAVTLYEALRPKNTSPEEKKALVNKIIEKINGKVLELAGHHTASRIIQFCAKYGSEAQRASIMAEVKAAMVELSKGKHGHHLVQKLIAVSKKEEVPGLVSQFKGHVSELLRHPRGADVLMDLYDVSSTTQRNSMCAEFYGKEFVLFDGVTAQSGQLLGLKQLLEGTSTAKKRSIFQYMTKALTPIMEKAILHPPMVHRLVREFLECAPSISVEDAVDTLTQSGTDVLKMVHTHDGAAAACMIMAYGSAKDRKRMIKAMKGHVRDMAVNEWGHAVLCTTLSVVDDTALVVKTLVSELKAMLEEAVDNPYAHRVLLQILSPDNRRYLPQAIVEIMHPPTRTVVGSTGTMVTDVEGDEDELDGLRSAATLEEGKEGEEEEEEEEDLFASSSDKKGNNSSKKKRKRSRQESITGTIEKVDEGDEFHAAEGKEDGEASTSGPRVLGLSKKDPLLRRRELLGKGATGLGEALVALVAERAGLLIRSAHGCDLVVEVARGGDGGLVAEVCPDGVKRVQDALAKIVGSSKDGVEEAPAGEVGQEGPARVQEHVLVHYFASRALRRLILSSAEEDAPSSSVDCVETLWRKSLRGRCKEWVGSHADKVLAALACSGSESVKTEARKELQPLLKGKNIFAWAEALVTPHAKIDKLPKKQKLQASSTSEVSEPSSLATTSGKGEEMIKNSSKKKVERKVNSTLDPKPAEKGRRSSSGSDLLNGTGRGKGGGHIPKKAVPK</sequence>
<feature type="compositionally biased region" description="Low complexity" evidence="9">
    <location>
        <begin position="1049"/>
        <end position="1059"/>
    </location>
</feature>
<dbReference type="InterPro" id="IPR016024">
    <property type="entry name" value="ARM-type_fold"/>
</dbReference>
<dbReference type="Pfam" id="PF00806">
    <property type="entry name" value="PUF"/>
    <property type="match status" value="2"/>
</dbReference>
<feature type="region of interest" description="Disordered" evidence="9">
    <location>
        <begin position="260"/>
        <end position="287"/>
    </location>
</feature>
<comment type="caution">
    <text evidence="12">The sequence shown here is derived from an EMBL/GenBank/DDBJ whole genome shotgun (WGS) entry which is preliminary data.</text>
</comment>
<name>A0A250WVY2_9CHLO</name>
<feature type="domain" description="PUM-HD" evidence="11">
    <location>
        <begin position="400"/>
        <end position="767"/>
    </location>
</feature>
<protein>
    <recommendedName>
        <fullName evidence="11">PUM-HD domain-containing protein</fullName>
    </recommendedName>
</protein>
<dbReference type="GO" id="GO:0003729">
    <property type="term" value="F:mRNA binding"/>
    <property type="evidence" value="ECO:0007669"/>
    <property type="project" value="TreeGrafter"/>
</dbReference>
<keyword evidence="13" id="KW-1185">Reference proteome</keyword>
<dbReference type="EMBL" id="BEGY01000009">
    <property type="protein sequence ID" value="GAX74782.1"/>
    <property type="molecule type" value="Genomic_DNA"/>
</dbReference>
<dbReference type="Gene3D" id="1.25.10.10">
    <property type="entry name" value="Leucine-rich Repeat Variant"/>
    <property type="match status" value="1"/>
</dbReference>
<dbReference type="OrthoDB" id="497380at2759"/>
<evidence type="ECO:0000256" key="4">
    <source>
        <dbReference type="ARBA" id="ARBA00022737"/>
    </source>
</evidence>
<feature type="compositionally biased region" description="Basic and acidic residues" evidence="9">
    <location>
        <begin position="816"/>
        <end position="826"/>
    </location>
</feature>
<feature type="region of interest" description="Disordered" evidence="9">
    <location>
        <begin position="323"/>
        <end position="382"/>
    </location>
</feature>
<feature type="region of interest" description="Disordered" evidence="9">
    <location>
        <begin position="762"/>
        <end position="839"/>
    </location>
</feature>
<dbReference type="InterPro" id="IPR001313">
    <property type="entry name" value="Pumilio_RNA-bd_rpt"/>
</dbReference>
<dbReference type="SUPFAM" id="SSF48371">
    <property type="entry name" value="ARM repeat"/>
    <property type="match status" value="1"/>
</dbReference>
<feature type="transmembrane region" description="Helical" evidence="10">
    <location>
        <begin position="209"/>
        <end position="236"/>
    </location>
</feature>
<dbReference type="PROSITE" id="PS50216">
    <property type="entry name" value="DHHC"/>
    <property type="match status" value="1"/>
</dbReference>
<keyword evidence="6 10" id="KW-1133">Transmembrane helix</keyword>
<evidence type="ECO:0000259" key="11">
    <source>
        <dbReference type="PROSITE" id="PS50303"/>
    </source>
</evidence>
<dbReference type="GO" id="GO:0016020">
    <property type="term" value="C:membrane"/>
    <property type="evidence" value="ECO:0007669"/>
    <property type="project" value="UniProtKB-SubCell"/>
</dbReference>
<dbReference type="SMART" id="SM00025">
    <property type="entry name" value="Pumilio"/>
    <property type="match status" value="5"/>
</dbReference>
<dbReference type="GO" id="GO:0005730">
    <property type="term" value="C:nucleolus"/>
    <property type="evidence" value="ECO:0007669"/>
    <property type="project" value="TreeGrafter"/>
</dbReference>
<organism evidence="12 13">
    <name type="scientific">Chlamydomonas eustigma</name>
    <dbReference type="NCBI Taxonomy" id="1157962"/>
    <lineage>
        <taxon>Eukaryota</taxon>
        <taxon>Viridiplantae</taxon>
        <taxon>Chlorophyta</taxon>
        <taxon>core chlorophytes</taxon>
        <taxon>Chlorophyceae</taxon>
        <taxon>CS clade</taxon>
        <taxon>Chlamydomonadales</taxon>
        <taxon>Chlamydomonadaceae</taxon>
        <taxon>Chlamydomonas</taxon>
    </lineage>
</organism>
<evidence type="ECO:0000256" key="7">
    <source>
        <dbReference type="ARBA" id="ARBA00023136"/>
    </source>
</evidence>
<dbReference type="AlphaFoldDB" id="A0A250WVY2"/>
<dbReference type="InterPro" id="IPR001594">
    <property type="entry name" value="Palmitoyltrfase_DHHC"/>
</dbReference>
<keyword evidence="4" id="KW-0677">Repeat</keyword>
<dbReference type="InterPro" id="IPR011989">
    <property type="entry name" value="ARM-like"/>
</dbReference>
<evidence type="ECO:0000256" key="6">
    <source>
        <dbReference type="ARBA" id="ARBA00022989"/>
    </source>
</evidence>
<evidence type="ECO:0000256" key="3">
    <source>
        <dbReference type="ARBA" id="ARBA00022692"/>
    </source>
</evidence>